<dbReference type="PANTHER" id="PTHR43762:SF1">
    <property type="entry name" value="D-ARABINONO-1,4-LACTONE OXIDASE"/>
    <property type="match status" value="1"/>
</dbReference>
<comment type="caution">
    <text evidence="3">The sequence shown here is derived from an EMBL/GenBank/DDBJ whole genome shotgun (WGS) entry which is preliminary data.</text>
</comment>
<dbReference type="GO" id="GO:0080049">
    <property type="term" value="F:L-gulono-1,4-lactone dehydrogenase activity"/>
    <property type="evidence" value="ECO:0007669"/>
    <property type="project" value="TreeGrafter"/>
</dbReference>
<dbReference type="Pfam" id="PF01565">
    <property type="entry name" value="FAD_binding_4"/>
    <property type="match status" value="1"/>
</dbReference>
<dbReference type="GO" id="GO:0071949">
    <property type="term" value="F:FAD binding"/>
    <property type="evidence" value="ECO:0007669"/>
    <property type="project" value="InterPro"/>
</dbReference>
<dbReference type="InterPro" id="IPR036318">
    <property type="entry name" value="FAD-bd_PCMH-like_sf"/>
</dbReference>
<name>A0A852ZQR5_9ACTN</name>
<dbReference type="EMBL" id="JACBZD010000001">
    <property type="protein sequence ID" value="NYI04095.1"/>
    <property type="molecule type" value="Genomic_DNA"/>
</dbReference>
<dbReference type="Gene3D" id="3.30.465.10">
    <property type="match status" value="1"/>
</dbReference>
<dbReference type="GO" id="GO:0050582">
    <property type="term" value="F:xylitol oxidase activity"/>
    <property type="evidence" value="ECO:0007669"/>
    <property type="project" value="UniProtKB-EC"/>
</dbReference>
<proteinExistence type="predicted"/>
<dbReference type="Proteomes" id="UP000567795">
    <property type="component" value="Unassembled WGS sequence"/>
</dbReference>
<dbReference type="Gene3D" id="1.10.45.10">
    <property type="entry name" value="Vanillyl-alcohol Oxidase, Chain A, domain 4"/>
    <property type="match status" value="1"/>
</dbReference>
<dbReference type="InterPro" id="IPR016171">
    <property type="entry name" value="Vanillyl_alc_oxidase_C-sub2"/>
</dbReference>
<reference evidence="3 4" key="1">
    <citation type="submission" date="2020-07" db="EMBL/GenBank/DDBJ databases">
        <title>Sequencing the genomes of 1000 actinobacteria strains.</title>
        <authorList>
            <person name="Klenk H.-P."/>
        </authorList>
    </citation>
    <scope>NUCLEOTIDE SEQUENCE [LARGE SCALE GENOMIC DNA]</scope>
    <source>
        <strain evidence="3 4">DSM 42178</strain>
    </source>
</reference>
<keyword evidence="1 3" id="KW-0560">Oxidoreductase</keyword>
<evidence type="ECO:0000313" key="4">
    <source>
        <dbReference type="Proteomes" id="UP000567795"/>
    </source>
</evidence>
<dbReference type="Pfam" id="PF04030">
    <property type="entry name" value="ALO"/>
    <property type="match status" value="1"/>
</dbReference>
<dbReference type="RefSeq" id="WP_179813052.1">
    <property type="nucleotide sequence ID" value="NZ_JACBZD010000001.1"/>
</dbReference>
<dbReference type="InterPro" id="IPR006094">
    <property type="entry name" value="Oxid_FAD_bind_N"/>
</dbReference>
<dbReference type="InterPro" id="IPR007173">
    <property type="entry name" value="ALO_C"/>
</dbReference>
<feature type="domain" description="FAD-binding PCMH-type" evidence="2">
    <location>
        <begin position="12"/>
        <end position="178"/>
    </location>
</feature>
<sequence length="423" mass="46481">MSTAPTNWAGNVTFRAQRFHRPTSLDELRRVVAGSERVRALGTGHSFNRIADTSGDLVSVADLPAEVRLDTENSTVTVGGGVRYGELATRLHAEGYALHNLGSLPHISVAGACQTGTHGSGVRNGSLASAVRAVEMVTGDGELVTLSRKMDGDVFDGAVVALGSLGIVTRITLEVEPTYQVRQHVYEDLPREALDAHFAEIASSAYSVSLFTDWRSPAINQVWLKQRVDAHDGDAPAPERWHGATLARAQRHPLPGMPAENCTVQLGLAGPWHERLPHFRMEFTPSNGEELQSEYLLPLEHAVEAFAAIDQIRDQVAAVLQVCEMRTVAGEELWLSPSYRRDSVAFHFTWVKDPAAVAPVITALEERLAPFGPRPHWGKLFHTAPEVVREAYPRADDFTALTRRYDPAGVFRNELVDTYFPRD</sequence>
<dbReference type="Gene3D" id="3.30.70.2520">
    <property type="match status" value="1"/>
</dbReference>
<organism evidence="3 4">
    <name type="scientific">Allostreptomyces psammosilenae</name>
    <dbReference type="NCBI Taxonomy" id="1892865"/>
    <lineage>
        <taxon>Bacteria</taxon>
        <taxon>Bacillati</taxon>
        <taxon>Actinomycetota</taxon>
        <taxon>Actinomycetes</taxon>
        <taxon>Kitasatosporales</taxon>
        <taxon>Streptomycetaceae</taxon>
        <taxon>Allostreptomyces</taxon>
    </lineage>
</organism>
<dbReference type="InterPro" id="IPR016169">
    <property type="entry name" value="FAD-bd_PCMH_sub2"/>
</dbReference>
<dbReference type="Gene3D" id="3.30.43.10">
    <property type="entry name" value="Uridine Diphospho-n-acetylenolpyruvylglucosamine Reductase, domain 2"/>
    <property type="match status" value="1"/>
</dbReference>
<dbReference type="PIRSF" id="PIRSF000136">
    <property type="entry name" value="LGO_GLO"/>
    <property type="match status" value="1"/>
</dbReference>
<dbReference type="Gene3D" id="3.30.70.2530">
    <property type="match status" value="1"/>
</dbReference>
<dbReference type="GO" id="GO:0003885">
    <property type="term" value="F:D-arabinono-1,4-lactone oxidase activity"/>
    <property type="evidence" value="ECO:0007669"/>
    <property type="project" value="InterPro"/>
</dbReference>
<evidence type="ECO:0000256" key="1">
    <source>
        <dbReference type="ARBA" id="ARBA00023002"/>
    </source>
</evidence>
<dbReference type="GO" id="GO:0016020">
    <property type="term" value="C:membrane"/>
    <property type="evidence" value="ECO:0007669"/>
    <property type="project" value="InterPro"/>
</dbReference>
<dbReference type="InterPro" id="IPR016167">
    <property type="entry name" value="FAD-bd_PCMH_sub1"/>
</dbReference>
<protein>
    <submittedName>
        <fullName evidence="3">Xylitol oxidase</fullName>
        <ecNumber evidence="3">1.1.3.41</ecNumber>
    </submittedName>
</protein>
<dbReference type="PROSITE" id="PS51387">
    <property type="entry name" value="FAD_PCMH"/>
    <property type="match status" value="1"/>
</dbReference>
<dbReference type="EC" id="1.1.3.41" evidence="3"/>
<keyword evidence="4" id="KW-1185">Reference proteome</keyword>
<dbReference type="AlphaFoldDB" id="A0A852ZQR5"/>
<accession>A0A852ZQR5</accession>
<evidence type="ECO:0000259" key="2">
    <source>
        <dbReference type="PROSITE" id="PS51387"/>
    </source>
</evidence>
<evidence type="ECO:0000313" key="3">
    <source>
        <dbReference type="EMBL" id="NYI04095.1"/>
    </source>
</evidence>
<dbReference type="InterPro" id="IPR010031">
    <property type="entry name" value="FAD_lactone_oxidase-like"/>
</dbReference>
<gene>
    <name evidence="3" type="ORF">FHU37_001038</name>
</gene>
<dbReference type="InterPro" id="IPR016166">
    <property type="entry name" value="FAD-bd_PCMH"/>
</dbReference>
<dbReference type="PANTHER" id="PTHR43762">
    <property type="entry name" value="L-GULONOLACTONE OXIDASE"/>
    <property type="match status" value="1"/>
</dbReference>
<dbReference type="SUPFAM" id="SSF56176">
    <property type="entry name" value="FAD-binding/transporter-associated domain-like"/>
    <property type="match status" value="1"/>
</dbReference>